<accession>A0A4Y2FB53</accession>
<dbReference type="AlphaFoldDB" id="A0A4Y2FB53"/>
<evidence type="ECO:0000313" key="5">
    <source>
        <dbReference type="Proteomes" id="UP000499080"/>
    </source>
</evidence>
<dbReference type="EMBL" id="BGPR01095002">
    <property type="protein sequence ID" value="GBM36836.1"/>
    <property type="molecule type" value="Genomic_DNA"/>
</dbReference>
<protein>
    <submittedName>
        <fullName evidence="2">Uncharacterized protein</fullName>
    </submittedName>
</protein>
<dbReference type="Proteomes" id="UP000499080">
    <property type="component" value="Unassembled WGS sequence"/>
</dbReference>
<keyword evidence="5" id="KW-1185">Reference proteome</keyword>
<proteinExistence type="predicted"/>
<dbReference type="EMBL" id="BGPR01095006">
    <property type="protein sequence ID" value="GBM36851.1"/>
    <property type="molecule type" value="Genomic_DNA"/>
</dbReference>
<comment type="caution">
    <text evidence="2">The sequence shown here is derived from an EMBL/GenBank/DDBJ whole genome shotgun (WGS) entry which is preliminary data.</text>
</comment>
<evidence type="ECO:0000313" key="1">
    <source>
        <dbReference type="EMBL" id="GBM36733.1"/>
    </source>
</evidence>
<evidence type="ECO:0000313" key="2">
    <source>
        <dbReference type="EMBL" id="GBM36824.1"/>
    </source>
</evidence>
<gene>
    <name evidence="4" type="ORF">AVEN_148560_1</name>
    <name evidence="2" type="ORF">AVEN_67396_1</name>
    <name evidence="1" type="ORF">AVEN_7251_1</name>
    <name evidence="3" type="ORF">AVEN_89321_1</name>
</gene>
<reference evidence="2 5" key="1">
    <citation type="journal article" date="2019" name="Sci. Rep.">
        <title>Orb-weaving spider Araneus ventricosus genome elucidates the spidroin gene catalogue.</title>
        <authorList>
            <person name="Kono N."/>
            <person name="Nakamura H."/>
            <person name="Ohtoshi R."/>
            <person name="Moran D.A.P."/>
            <person name="Shinohara A."/>
            <person name="Yoshida Y."/>
            <person name="Fujiwara M."/>
            <person name="Mori M."/>
            <person name="Tomita M."/>
            <person name="Arakawa K."/>
        </authorList>
    </citation>
    <scope>NUCLEOTIDE SEQUENCE [LARGE SCALE GENOMIC DNA]</scope>
</reference>
<evidence type="ECO:0000313" key="3">
    <source>
        <dbReference type="EMBL" id="GBM36836.1"/>
    </source>
</evidence>
<sequence>MQEIADIVHTSNGHKVHYLLSVDDRAFENPFIKFLDLKIECRKFPTSWECFFILERKKRTGTVSYAITMKRTCGTYSSINATASFDIQNNTLRNGFFHQKHFGRKGMLTNHEIRDSNENAVYCEEMINLYDNDLLVHVNMFVY</sequence>
<organism evidence="2 5">
    <name type="scientific">Araneus ventricosus</name>
    <name type="common">Orbweaver spider</name>
    <name type="synonym">Epeira ventricosa</name>
    <dbReference type="NCBI Taxonomy" id="182803"/>
    <lineage>
        <taxon>Eukaryota</taxon>
        <taxon>Metazoa</taxon>
        <taxon>Ecdysozoa</taxon>
        <taxon>Arthropoda</taxon>
        <taxon>Chelicerata</taxon>
        <taxon>Arachnida</taxon>
        <taxon>Araneae</taxon>
        <taxon>Araneomorphae</taxon>
        <taxon>Entelegynae</taxon>
        <taxon>Araneoidea</taxon>
        <taxon>Araneidae</taxon>
        <taxon>Araneus</taxon>
    </lineage>
</organism>
<name>A0A4Y2FB53_ARAVE</name>
<dbReference type="EMBL" id="BGPR01095000">
    <property type="protein sequence ID" value="GBM36824.1"/>
    <property type="molecule type" value="Genomic_DNA"/>
</dbReference>
<evidence type="ECO:0000313" key="4">
    <source>
        <dbReference type="EMBL" id="GBM36851.1"/>
    </source>
</evidence>
<dbReference type="EMBL" id="BGPR01094975">
    <property type="protein sequence ID" value="GBM36733.1"/>
    <property type="molecule type" value="Genomic_DNA"/>
</dbReference>